<organism evidence="1 2">
    <name type="scientific">Pseudonocardia hydrocarbonoxydans</name>
    <dbReference type="NCBI Taxonomy" id="76726"/>
    <lineage>
        <taxon>Bacteria</taxon>
        <taxon>Bacillati</taxon>
        <taxon>Actinomycetota</taxon>
        <taxon>Actinomycetes</taxon>
        <taxon>Pseudonocardiales</taxon>
        <taxon>Pseudonocardiaceae</taxon>
        <taxon>Pseudonocardia</taxon>
    </lineage>
</organism>
<dbReference type="RefSeq" id="WP_174824087.1">
    <property type="nucleotide sequence ID" value="NZ_BAAARZ010000001.1"/>
</dbReference>
<sequence length="59" mass="6410">MPGDAERAAPEPDPVECDDRLVEAARIGLLHQDAADPLVRVLAGLHDRARRACDQRPAL</sequence>
<keyword evidence="2" id="KW-1185">Reference proteome</keyword>
<dbReference type="Proteomes" id="UP000320338">
    <property type="component" value="Unassembled WGS sequence"/>
</dbReference>
<comment type="caution">
    <text evidence="1">The sequence shown here is derived from an EMBL/GenBank/DDBJ whole genome shotgun (WGS) entry which is preliminary data.</text>
</comment>
<protein>
    <submittedName>
        <fullName evidence="1">Uncharacterized protein</fullName>
    </submittedName>
</protein>
<evidence type="ECO:0000313" key="1">
    <source>
        <dbReference type="EMBL" id="GEC18976.1"/>
    </source>
</evidence>
<dbReference type="AlphaFoldDB" id="A0A4Y3WNQ2"/>
<accession>A0A4Y3WNQ2</accession>
<name>A0A4Y3WNQ2_9PSEU</name>
<proteinExistence type="predicted"/>
<dbReference type="EMBL" id="BJNG01000012">
    <property type="protein sequence ID" value="GEC18976.1"/>
    <property type="molecule type" value="Genomic_DNA"/>
</dbReference>
<evidence type="ECO:0000313" key="2">
    <source>
        <dbReference type="Proteomes" id="UP000320338"/>
    </source>
</evidence>
<gene>
    <name evidence="1" type="ORF">PHY01_12590</name>
</gene>
<reference evidence="1 2" key="1">
    <citation type="submission" date="2019-06" db="EMBL/GenBank/DDBJ databases">
        <title>Whole genome shotgun sequence of Pseudonocardia hydrocarbonoxydans NBRC 14498.</title>
        <authorList>
            <person name="Hosoyama A."/>
            <person name="Uohara A."/>
            <person name="Ohji S."/>
            <person name="Ichikawa N."/>
        </authorList>
    </citation>
    <scope>NUCLEOTIDE SEQUENCE [LARGE SCALE GENOMIC DNA]</scope>
    <source>
        <strain evidence="1 2">NBRC 14498</strain>
    </source>
</reference>